<reference evidence="7" key="1">
    <citation type="journal article" date="2018" name="Nat. Genet.">
        <title>Extensive intraspecific gene order and gene structural variations between Mo17 and other maize genomes.</title>
        <authorList>
            <person name="Sun S."/>
            <person name="Zhou Y."/>
            <person name="Chen J."/>
            <person name="Shi J."/>
            <person name="Zhao H."/>
            <person name="Zhao H."/>
            <person name="Song W."/>
            <person name="Zhang M."/>
            <person name="Cui Y."/>
            <person name="Dong X."/>
            <person name="Liu H."/>
            <person name="Ma X."/>
            <person name="Jiao Y."/>
            <person name="Wang B."/>
            <person name="Wei X."/>
            <person name="Stein J.C."/>
            <person name="Glaubitz J.C."/>
            <person name="Lu F."/>
            <person name="Yu G."/>
            <person name="Liang C."/>
            <person name="Fengler K."/>
            <person name="Li B."/>
            <person name="Rafalski A."/>
            <person name="Schnable P.S."/>
            <person name="Ware D.H."/>
            <person name="Buckler E.S."/>
            <person name="Lai J."/>
        </authorList>
    </citation>
    <scope>NUCLEOTIDE SEQUENCE [LARGE SCALE GENOMIC DNA]</scope>
    <source>
        <tissue evidence="7">Seedling</tissue>
    </source>
</reference>
<dbReference type="AlphaFoldDB" id="A0A317YFV8"/>
<name>A0A317YFV8_MAIZE</name>
<dbReference type="PANTHER" id="PTHR11040:SF220">
    <property type="entry name" value="FE(2+) TRANSPORT PROTEIN 1"/>
    <property type="match status" value="1"/>
</dbReference>
<evidence type="ECO:0000256" key="5">
    <source>
        <dbReference type="SAM" id="Phobius"/>
    </source>
</evidence>
<evidence type="ECO:0000256" key="4">
    <source>
        <dbReference type="ARBA" id="ARBA00023136"/>
    </source>
</evidence>
<keyword evidence="4 5" id="KW-0472">Membrane</keyword>
<accession>A0A317YIB4</accession>
<dbReference type="EMBL" id="NCVQ01000001">
    <property type="protein sequence ID" value="PWZ57535.1"/>
    <property type="molecule type" value="Genomic_DNA"/>
</dbReference>
<organism evidence="7">
    <name type="scientific">Zea mays</name>
    <name type="common">Maize</name>
    <dbReference type="NCBI Taxonomy" id="4577"/>
    <lineage>
        <taxon>Eukaryota</taxon>
        <taxon>Viridiplantae</taxon>
        <taxon>Streptophyta</taxon>
        <taxon>Embryophyta</taxon>
        <taxon>Tracheophyta</taxon>
        <taxon>Spermatophyta</taxon>
        <taxon>Magnoliopsida</taxon>
        <taxon>Liliopsida</taxon>
        <taxon>Poales</taxon>
        <taxon>Poaceae</taxon>
        <taxon>PACMAD clade</taxon>
        <taxon>Panicoideae</taxon>
        <taxon>Andropogonodae</taxon>
        <taxon>Andropogoneae</taxon>
        <taxon>Tripsacinae</taxon>
        <taxon>Zea</taxon>
    </lineage>
</organism>
<dbReference type="Proteomes" id="UP000251960">
    <property type="component" value="Chromosome 1"/>
</dbReference>
<feature type="transmembrane region" description="Helical" evidence="5">
    <location>
        <begin position="69"/>
        <end position="88"/>
    </location>
</feature>
<evidence type="ECO:0000256" key="1">
    <source>
        <dbReference type="ARBA" id="ARBA00004651"/>
    </source>
</evidence>
<dbReference type="Pfam" id="PF02535">
    <property type="entry name" value="Zip"/>
    <property type="match status" value="1"/>
</dbReference>
<dbReference type="GO" id="GO:0005886">
    <property type="term" value="C:plasma membrane"/>
    <property type="evidence" value="ECO:0007669"/>
    <property type="project" value="UniProtKB-SubCell"/>
</dbReference>
<dbReference type="EMBL" id="NCVQ01000001">
    <property type="protein sequence ID" value="PWZ57534.1"/>
    <property type="molecule type" value="Genomic_DNA"/>
</dbReference>
<dbReference type="GO" id="GO:0046873">
    <property type="term" value="F:metal ion transmembrane transporter activity"/>
    <property type="evidence" value="ECO:0007669"/>
    <property type="project" value="InterPro"/>
</dbReference>
<dbReference type="ExpressionAtlas" id="A0A317YFV8">
    <property type="expression patterns" value="baseline"/>
</dbReference>
<evidence type="ECO:0000256" key="3">
    <source>
        <dbReference type="ARBA" id="ARBA00022989"/>
    </source>
</evidence>
<keyword evidence="2 5" id="KW-0812">Transmembrane</keyword>
<gene>
    <name evidence="7" type="ORF">Zm00014a_024040</name>
</gene>
<evidence type="ECO:0000256" key="2">
    <source>
        <dbReference type="ARBA" id="ARBA00022692"/>
    </source>
</evidence>
<accession>A0A317YFV8</accession>
<comment type="caution">
    <text evidence="7">The sequence shown here is derived from an EMBL/GenBank/DDBJ whole genome shotgun (WGS) entry which is preliminary data.</text>
</comment>
<dbReference type="PANTHER" id="PTHR11040">
    <property type="entry name" value="ZINC/IRON TRANSPORTER"/>
    <property type="match status" value="1"/>
</dbReference>
<proteinExistence type="predicted"/>
<evidence type="ECO:0000313" key="7">
    <source>
        <dbReference type="EMBL" id="PWZ57535.1"/>
    </source>
</evidence>
<evidence type="ECO:0000313" key="6">
    <source>
        <dbReference type="EMBL" id="PWZ57534.1"/>
    </source>
</evidence>
<comment type="subcellular location">
    <subcellularLocation>
        <location evidence="1">Cell membrane</location>
        <topology evidence="1">Multi-pass membrane protein</topology>
    </subcellularLocation>
</comment>
<keyword evidence="3 5" id="KW-1133">Transmembrane helix</keyword>
<dbReference type="InterPro" id="IPR003689">
    <property type="entry name" value="ZIP"/>
</dbReference>
<sequence length="139" mass="15332">MGLGIDIHAQVLEMGIIVHSMVIELGMGKSQNVCTIRALVTVICFHQLFEGMGLGDCILQEEYDARMKVGLVFFSMMTLFGIALGLALTKVYRENSPTPLIVRTVALSGRWINDAPHALLWYPVLSLWTQPALKISDGN</sequence>
<protein>
    <submittedName>
        <fullName evidence="6">Fe(2+) transport protein 1</fullName>
    </submittedName>
</protein>